<dbReference type="GO" id="GO:0012505">
    <property type="term" value="C:endomembrane system"/>
    <property type="evidence" value="ECO:0007669"/>
    <property type="project" value="UniProtKB-SubCell"/>
</dbReference>
<keyword evidence="13" id="KW-0325">Glycoprotein</keyword>
<keyword evidence="17" id="KW-0479">Metal-binding</keyword>
<evidence type="ECO:0000256" key="7">
    <source>
        <dbReference type="ARBA" id="ARBA00022840"/>
    </source>
</evidence>
<sequence>MFFLIIVVKALFWTPSECQNHTGDITTINETLKINLQLANNEVDDWENPGMTLKNWEFVQINNETVLVSLTKFELDLTCEAPFPIEWNITGHIGAPDFIHIQPYKREIANLTDDGIEFLFKLQILIFFDPGKNVTSASARIYCQHAMNPKISKSYAVFLRHERHPFVNSGQLLTVVDSKVIPCPTTDPKLSVNLIAQNGRPISPVNYLYDPLIGFQFQNMVQGNFTCVTLNDTVSVSATITRTIPGYNYIPKTPHVKIFTDEELVLKCSRGDGTGNSGSSNIDIIVSISMNHTLSKTTQIDSLTNSTIVTAKIHSFGGNGSASCVNVADQRNIWTWGLEFVEPPTLVLNNFEGEVNCGSEYNDRSVATVRCRDPPHCEYMKHCFANPNLCNFNIRKQFYSSDSKRCFNPVLGEGYDCASVPYAHLNGAVACQARGLLRYFMFFVSLQFLRRSSWQELQPSELIQMDDVEPILYTNNTSTFLCRAVAFLFADDLKFSIEFKNKTQKFLQGSSFNITVLEGSSSRKVDEYNVLAELKIDLPIDAVSIHCHAPWMNSTEFYDTERRFETRHLLHPKISATKDQAFANFVTGKTTQRLNCSGFGEPQPTYRWFKDGIPIQNSSVSESTQITTGSNGESFLEFLKVDDNSAATYLCVAENIVGNDSFSFKLNTIEEDSSSVTYEALIGTILFVLTAVIIVLAYVVNRYLKAQARLTENEIDEFFKGRPELVNSSQALKADNLDLMPYDVKYEVELDDVEFDASEVLGSGEFSVVVKGRMKSKNMNVAIKIAKPSADVTLFKTLLSEVKIMIFIENHENIVALFGVCTRNIRTRNIHIVLEFCENGSLETYLRKGRARFINLIDQNQRLSLQVLKSRPDAEDRLSSLDLIKWAMQIAKGMEYLSFKGVVHADLAARNILLNTARAAKISDFGLSKKLYECTNYVKKTKSPLPWRWMSIEALSTLTFSKESDVWAYAVTLWEIFSLGDTPFPSETWDKDFLHRITSGMRMGRPKFATFDIYSQMVNCWDDDPMGRPEFSSLRKYFSNLIEKITNEQIPQELGSEHNLTFLREPVSTGGESDGKYYTNDVNLYANMNPEGLPQYANYDPSSPGRIMYSNVP</sequence>
<evidence type="ECO:0000259" key="22">
    <source>
        <dbReference type="PROSITE" id="PS50835"/>
    </source>
</evidence>
<evidence type="ECO:0000256" key="13">
    <source>
        <dbReference type="ARBA" id="ARBA00023180"/>
    </source>
</evidence>
<evidence type="ECO:0000256" key="19">
    <source>
        <dbReference type="SAM" id="Phobius"/>
    </source>
</evidence>
<evidence type="ECO:0000256" key="4">
    <source>
        <dbReference type="ARBA" id="ARBA00022692"/>
    </source>
</evidence>
<evidence type="ECO:0000256" key="5">
    <source>
        <dbReference type="ARBA" id="ARBA00022741"/>
    </source>
</evidence>
<dbReference type="PANTHER" id="PTHR24416:SF600">
    <property type="entry name" value="PDGF- AND VEGF-RECEPTOR RELATED, ISOFORM J"/>
    <property type="match status" value="1"/>
</dbReference>
<evidence type="ECO:0000256" key="3">
    <source>
        <dbReference type="ARBA" id="ARBA00022679"/>
    </source>
</evidence>
<dbReference type="InterPro" id="IPR007110">
    <property type="entry name" value="Ig-like_dom"/>
</dbReference>
<dbReference type="Gene3D" id="3.30.200.20">
    <property type="entry name" value="Phosphorylase Kinase, domain 1"/>
    <property type="match status" value="1"/>
</dbReference>
<comment type="subcellular location">
    <subcellularLocation>
        <location evidence="2">Endomembrane system</location>
    </subcellularLocation>
    <subcellularLocation>
        <location evidence="1">Membrane</location>
        <topology evidence="1">Single-pass membrane protein</topology>
    </subcellularLocation>
</comment>
<protein>
    <submittedName>
        <fullName evidence="23">Vascular endothelial growth factor receptor 2</fullName>
    </submittedName>
</protein>
<dbReference type="Pfam" id="PF07714">
    <property type="entry name" value="PK_Tyr_Ser-Thr"/>
    <property type="match status" value="1"/>
</dbReference>
<dbReference type="InterPro" id="IPR050122">
    <property type="entry name" value="RTK"/>
</dbReference>
<dbReference type="CDD" id="cd00192">
    <property type="entry name" value="PTKc"/>
    <property type="match status" value="1"/>
</dbReference>
<evidence type="ECO:0000313" key="23">
    <source>
        <dbReference type="EMBL" id="OXA51590.1"/>
    </source>
</evidence>
<evidence type="ECO:0000256" key="12">
    <source>
        <dbReference type="ARBA" id="ARBA00023170"/>
    </source>
</evidence>
<keyword evidence="7 16" id="KW-0067">ATP-binding</keyword>
<proteinExistence type="predicted"/>
<dbReference type="GO" id="GO:0050793">
    <property type="term" value="P:regulation of developmental process"/>
    <property type="evidence" value="ECO:0007669"/>
    <property type="project" value="UniProtKB-ARBA"/>
</dbReference>
<keyword evidence="5 16" id="KW-0547">Nucleotide-binding</keyword>
<feature type="binding site" evidence="17">
    <location>
        <position position="924"/>
    </location>
    <ligand>
        <name>Mg(2+)</name>
        <dbReference type="ChEBI" id="CHEBI:18420"/>
    </ligand>
</feature>
<evidence type="ECO:0000313" key="24">
    <source>
        <dbReference type="Proteomes" id="UP000198287"/>
    </source>
</evidence>
<keyword evidence="10" id="KW-0829">Tyrosine-protein kinase</keyword>
<dbReference type="InterPro" id="IPR017441">
    <property type="entry name" value="Protein_kinase_ATP_BS"/>
</dbReference>
<feature type="signal peptide" evidence="20">
    <location>
        <begin position="1"/>
        <end position="18"/>
    </location>
</feature>
<dbReference type="InterPro" id="IPR003598">
    <property type="entry name" value="Ig_sub2"/>
</dbReference>
<evidence type="ECO:0000259" key="21">
    <source>
        <dbReference type="PROSITE" id="PS50011"/>
    </source>
</evidence>
<dbReference type="GO" id="GO:0030182">
    <property type="term" value="P:neuron differentiation"/>
    <property type="evidence" value="ECO:0007669"/>
    <property type="project" value="UniProtKB-ARBA"/>
</dbReference>
<feature type="binding site" evidence="17">
    <location>
        <position position="911"/>
    </location>
    <ligand>
        <name>Mg(2+)</name>
        <dbReference type="ChEBI" id="CHEBI:18420"/>
    </ligand>
</feature>
<feature type="binding site" evidence="16">
    <location>
        <position position="910"/>
    </location>
    <ligand>
        <name>ATP</name>
        <dbReference type="ChEBI" id="CHEBI:30616"/>
    </ligand>
</feature>
<evidence type="ECO:0000256" key="9">
    <source>
        <dbReference type="ARBA" id="ARBA00023136"/>
    </source>
</evidence>
<dbReference type="InterPro" id="IPR013783">
    <property type="entry name" value="Ig-like_fold"/>
</dbReference>
<dbReference type="InterPro" id="IPR011009">
    <property type="entry name" value="Kinase-like_dom_sf"/>
</dbReference>
<keyword evidence="17" id="KW-0460">Magnesium</keyword>
<keyword evidence="20" id="KW-0732">Signal</keyword>
<dbReference type="InterPro" id="IPR036179">
    <property type="entry name" value="Ig-like_dom_sf"/>
</dbReference>
<dbReference type="GO" id="GO:0005886">
    <property type="term" value="C:plasma membrane"/>
    <property type="evidence" value="ECO:0007669"/>
    <property type="project" value="TreeGrafter"/>
</dbReference>
<dbReference type="STRING" id="158441.A0A226E2U7"/>
<dbReference type="GO" id="GO:0046872">
    <property type="term" value="F:metal ion binding"/>
    <property type="evidence" value="ECO:0007669"/>
    <property type="project" value="UniProtKB-KW"/>
</dbReference>
<keyword evidence="3" id="KW-0808">Transferase</keyword>
<dbReference type="FunFam" id="1.10.510.10:FF:001512">
    <property type="entry name" value="Receptor tyrosine-protein kinase erbB-2"/>
    <property type="match status" value="1"/>
</dbReference>
<dbReference type="GO" id="GO:0005524">
    <property type="term" value="F:ATP binding"/>
    <property type="evidence" value="ECO:0007669"/>
    <property type="project" value="UniProtKB-UniRule"/>
</dbReference>
<keyword evidence="12 23" id="KW-0675">Receptor</keyword>
<dbReference type="Gene3D" id="2.60.40.10">
    <property type="entry name" value="Immunoglobulins"/>
    <property type="match status" value="2"/>
</dbReference>
<dbReference type="InterPro" id="IPR001245">
    <property type="entry name" value="Ser-Thr/Tyr_kinase_cat_dom"/>
</dbReference>
<keyword evidence="4 19" id="KW-0812">Transmembrane</keyword>
<evidence type="ECO:0000256" key="17">
    <source>
        <dbReference type="PIRSR" id="PIRSR000615-3"/>
    </source>
</evidence>
<dbReference type="PROSITE" id="PS50011">
    <property type="entry name" value="PROTEIN_KINASE_DOM"/>
    <property type="match status" value="1"/>
</dbReference>
<dbReference type="SUPFAM" id="SSF56112">
    <property type="entry name" value="Protein kinase-like (PK-like)"/>
    <property type="match status" value="1"/>
</dbReference>
<feature type="binding site" evidence="16 18">
    <location>
        <position position="784"/>
    </location>
    <ligand>
        <name>ATP</name>
        <dbReference type="ChEBI" id="CHEBI:30616"/>
    </ligand>
</feature>
<dbReference type="Gene3D" id="1.10.510.10">
    <property type="entry name" value="Transferase(Phosphotransferase) domain 1"/>
    <property type="match status" value="1"/>
</dbReference>
<evidence type="ECO:0000256" key="10">
    <source>
        <dbReference type="ARBA" id="ARBA00023137"/>
    </source>
</evidence>
<evidence type="ECO:0000256" key="6">
    <source>
        <dbReference type="ARBA" id="ARBA00022777"/>
    </source>
</evidence>
<evidence type="ECO:0000256" key="15">
    <source>
        <dbReference type="PIRSR" id="PIRSR000615-1"/>
    </source>
</evidence>
<dbReference type="GO" id="GO:0043235">
    <property type="term" value="C:receptor complex"/>
    <property type="evidence" value="ECO:0007669"/>
    <property type="project" value="TreeGrafter"/>
</dbReference>
<reference evidence="23 24" key="1">
    <citation type="submission" date="2015-12" db="EMBL/GenBank/DDBJ databases">
        <title>The genome of Folsomia candida.</title>
        <authorList>
            <person name="Faddeeva A."/>
            <person name="Derks M.F."/>
            <person name="Anvar Y."/>
            <person name="Smit S."/>
            <person name="Van Straalen N."/>
            <person name="Roelofs D."/>
        </authorList>
    </citation>
    <scope>NUCLEOTIDE SEQUENCE [LARGE SCALE GENOMIC DNA]</scope>
    <source>
        <strain evidence="23 24">VU population</strain>
        <tissue evidence="23">Whole body</tissue>
    </source>
</reference>
<dbReference type="PANTHER" id="PTHR24416">
    <property type="entry name" value="TYROSINE-PROTEIN KINASE RECEPTOR"/>
    <property type="match status" value="1"/>
</dbReference>
<evidence type="ECO:0000256" key="18">
    <source>
        <dbReference type="PROSITE-ProRule" id="PRU10141"/>
    </source>
</evidence>
<evidence type="ECO:0000256" key="2">
    <source>
        <dbReference type="ARBA" id="ARBA00004308"/>
    </source>
</evidence>
<dbReference type="InterPro" id="IPR000719">
    <property type="entry name" value="Prot_kinase_dom"/>
</dbReference>
<dbReference type="OrthoDB" id="346907at2759"/>
<dbReference type="InterPro" id="IPR008266">
    <property type="entry name" value="Tyr_kinase_AS"/>
</dbReference>
<dbReference type="PROSITE" id="PS00107">
    <property type="entry name" value="PROTEIN_KINASE_ATP"/>
    <property type="match status" value="1"/>
</dbReference>
<evidence type="ECO:0000256" key="11">
    <source>
        <dbReference type="ARBA" id="ARBA00023157"/>
    </source>
</evidence>
<dbReference type="AlphaFoldDB" id="A0A226E2U7"/>
<dbReference type="GO" id="GO:0048468">
    <property type="term" value="P:cell development"/>
    <property type="evidence" value="ECO:0007669"/>
    <property type="project" value="UniProtKB-ARBA"/>
</dbReference>
<dbReference type="Proteomes" id="UP000198287">
    <property type="component" value="Unassembled WGS sequence"/>
</dbReference>
<feature type="chain" id="PRO_5012036505" evidence="20">
    <location>
        <begin position="19"/>
        <end position="1113"/>
    </location>
</feature>
<keyword evidence="24" id="KW-1185">Reference proteome</keyword>
<feature type="domain" description="Ig-like" evidence="22">
    <location>
        <begin position="572"/>
        <end position="677"/>
    </location>
</feature>
<keyword evidence="11" id="KW-1015">Disulfide bond</keyword>
<feature type="domain" description="Protein kinase" evidence="21">
    <location>
        <begin position="755"/>
        <end position="1038"/>
    </location>
</feature>
<name>A0A226E2U7_FOLCA</name>
<keyword evidence="8 19" id="KW-1133">Transmembrane helix</keyword>
<dbReference type="PRINTS" id="PR00109">
    <property type="entry name" value="TYRKINASE"/>
</dbReference>
<dbReference type="PIRSF" id="PIRSF000615">
    <property type="entry name" value="TyrPK_CSF1-R"/>
    <property type="match status" value="1"/>
</dbReference>
<dbReference type="OMA" id="QIACEMI"/>
<evidence type="ECO:0000256" key="20">
    <source>
        <dbReference type="SAM" id="SignalP"/>
    </source>
</evidence>
<organism evidence="23 24">
    <name type="scientific">Folsomia candida</name>
    <name type="common">Springtail</name>
    <dbReference type="NCBI Taxonomy" id="158441"/>
    <lineage>
        <taxon>Eukaryota</taxon>
        <taxon>Metazoa</taxon>
        <taxon>Ecdysozoa</taxon>
        <taxon>Arthropoda</taxon>
        <taxon>Hexapoda</taxon>
        <taxon>Collembola</taxon>
        <taxon>Entomobryomorpha</taxon>
        <taxon>Isotomoidea</taxon>
        <taxon>Isotomidae</taxon>
        <taxon>Proisotominae</taxon>
        <taxon>Folsomia</taxon>
    </lineage>
</organism>
<dbReference type="PROSITE" id="PS50835">
    <property type="entry name" value="IG_LIKE"/>
    <property type="match status" value="1"/>
</dbReference>
<dbReference type="SMART" id="SM00408">
    <property type="entry name" value="IGc2"/>
    <property type="match status" value="1"/>
</dbReference>
<dbReference type="PROSITE" id="PS00109">
    <property type="entry name" value="PROTEIN_KINASE_TYR"/>
    <property type="match status" value="1"/>
</dbReference>
<keyword evidence="6" id="KW-0418">Kinase</keyword>
<comment type="catalytic activity">
    <reaction evidence="14">
        <text>L-tyrosyl-[protein] + ATP = O-phospho-L-tyrosyl-[protein] + ADP + H(+)</text>
        <dbReference type="Rhea" id="RHEA:10596"/>
        <dbReference type="Rhea" id="RHEA-COMP:10136"/>
        <dbReference type="Rhea" id="RHEA-COMP:20101"/>
        <dbReference type="ChEBI" id="CHEBI:15378"/>
        <dbReference type="ChEBI" id="CHEBI:30616"/>
        <dbReference type="ChEBI" id="CHEBI:46858"/>
        <dbReference type="ChEBI" id="CHEBI:61978"/>
        <dbReference type="ChEBI" id="CHEBI:456216"/>
        <dbReference type="EC" id="2.7.10.1"/>
    </reaction>
</comment>
<gene>
    <name evidence="23" type="ORF">Fcan01_13062</name>
</gene>
<dbReference type="GO" id="GO:0007169">
    <property type="term" value="P:cell surface receptor protein tyrosine kinase signaling pathway"/>
    <property type="evidence" value="ECO:0007669"/>
    <property type="project" value="TreeGrafter"/>
</dbReference>
<feature type="active site" description="Proton acceptor" evidence="15">
    <location>
        <position position="906"/>
    </location>
</feature>
<evidence type="ECO:0000256" key="16">
    <source>
        <dbReference type="PIRSR" id="PIRSR000615-2"/>
    </source>
</evidence>
<keyword evidence="9 19" id="KW-0472">Membrane</keyword>
<accession>A0A226E2U7</accession>
<dbReference type="GO" id="GO:0004714">
    <property type="term" value="F:transmembrane receptor protein tyrosine kinase activity"/>
    <property type="evidence" value="ECO:0007669"/>
    <property type="project" value="UniProtKB-EC"/>
</dbReference>
<feature type="transmembrane region" description="Helical" evidence="19">
    <location>
        <begin position="680"/>
        <end position="700"/>
    </location>
</feature>
<dbReference type="GO" id="GO:0051130">
    <property type="term" value="P:positive regulation of cellular component organization"/>
    <property type="evidence" value="ECO:0007669"/>
    <property type="project" value="UniProtKB-ARBA"/>
</dbReference>
<dbReference type="EMBL" id="LNIX01000007">
    <property type="protein sequence ID" value="OXA51590.1"/>
    <property type="molecule type" value="Genomic_DNA"/>
</dbReference>
<evidence type="ECO:0000256" key="8">
    <source>
        <dbReference type="ARBA" id="ARBA00022989"/>
    </source>
</evidence>
<dbReference type="SUPFAM" id="SSF48726">
    <property type="entry name" value="Immunoglobulin"/>
    <property type="match status" value="1"/>
</dbReference>
<comment type="caution">
    <text evidence="23">The sequence shown here is derived from an EMBL/GenBank/DDBJ whole genome shotgun (WGS) entry which is preliminary data.</text>
</comment>
<evidence type="ECO:0000256" key="14">
    <source>
        <dbReference type="ARBA" id="ARBA00051243"/>
    </source>
</evidence>
<evidence type="ECO:0000256" key="1">
    <source>
        <dbReference type="ARBA" id="ARBA00004167"/>
    </source>
</evidence>
<dbReference type="Pfam" id="PF13927">
    <property type="entry name" value="Ig_3"/>
    <property type="match status" value="1"/>
</dbReference>